<gene>
    <name evidence="2" type="ORF">HID58_043553</name>
</gene>
<feature type="region of interest" description="Disordered" evidence="1">
    <location>
        <begin position="289"/>
        <end position="370"/>
    </location>
</feature>
<name>A0ABQ8BGY5_BRANA</name>
<evidence type="ECO:0000256" key="1">
    <source>
        <dbReference type="SAM" id="MobiDB-lite"/>
    </source>
</evidence>
<dbReference type="EMBL" id="JAGKQM010000011">
    <property type="protein sequence ID" value="KAH0904050.1"/>
    <property type="molecule type" value="Genomic_DNA"/>
</dbReference>
<feature type="compositionally biased region" description="Acidic residues" evidence="1">
    <location>
        <begin position="231"/>
        <end position="242"/>
    </location>
</feature>
<dbReference type="Proteomes" id="UP000824890">
    <property type="component" value="Unassembled WGS sequence"/>
</dbReference>
<feature type="non-terminal residue" evidence="2">
    <location>
        <position position="1"/>
    </location>
</feature>
<keyword evidence="3" id="KW-1185">Reference proteome</keyword>
<comment type="caution">
    <text evidence="2">The sequence shown here is derived from an EMBL/GenBank/DDBJ whole genome shotgun (WGS) entry which is preliminary data.</text>
</comment>
<reference evidence="2 3" key="1">
    <citation type="submission" date="2021-05" db="EMBL/GenBank/DDBJ databases">
        <title>Genome Assembly of Synthetic Allotetraploid Brassica napus Reveals Homoeologous Exchanges between Subgenomes.</title>
        <authorList>
            <person name="Davis J.T."/>
        </authorList>
    </citation>
    <scope>NUCLEOTIDE SEQUENCE [LARGE SCALE GENOMIC DNA]</scope>
    <source>
        <strain evidence="3">cv. Da-Ae</strain>
        <tissue evidence="2">Seedling</tissue>
    </source>
</reference>
<protein>
    <submittedName>
        <fullName evidence="2">Uncharacterized protein</fullName>
    </submittedName>
</protein>
<organism evidence="2 3">
    <name type="scientific">Brassica napus</name>
    <name type="common">Rape</name>
    <dbReference type="NCBI Taxonomy" id="3708"/>
    <lineage>
        <taxon>Eukaryota</taxon>
        <taxon>Viridiplantae</taxon>
        <taxon>Streptophyta</taxon>
        <taxon>Embryophyta</taxon>
        <taxon>Tracheophyta</taxon>
        <taxon>Spermatophyta</taxon>
        <taxon>Magnoliopsida</taxon>
        <taxon>eudicotyledons</taxon>
        <taxon>Gunneridae</taxon>
        <taxon>Pentapetalae</taxon>
        <taxon>rosids</taxon>
        <taxon>malvids</taxon>
        <taxon>Brassicales</taxon>
        <taxon>Brassicaceae</taxon>
        <taxon>Brassiceae</taxon>
        <taxon>Brassica</taxon>
    </lineage>
</organism>
<proteinExistence type="predicted"/>
<evidence type="ECO:0000313" key="3">
    <source>
        <dbReference type="Proteomes" id="UP000824890"/>
    </source>
</evidence>
<accession>A0ABQ8BGY5</accession>
<sequence>VSSMADHVMVIAGEWNMSDDGSWTFSIDKHHMSRIVSLAPTTTLLDLEKNLLKEYFPNIEALPSASLSYWPPNTKELATGISTPPVMLTHDGSILYFYRHFEAHKGMNLFVTFKVHPEPTNASQLTTFFPSPPQTNLSNKSHYLFNRFTSPHPPLSCPSPPSTAASKILCFSLFPDADVLEDIPTKHTSTPAPSKNFRFSVIGETVSCGDEMLEEMFNKDPDNIPDSWKTEEEEEENVSESELAPDFENVQPRGYDHDFWDPLIDKDLGGSDVAEVMAGIHVPKTAPHIIQGTSTSDSKFEPKETGVHSFPHVLPNPLYTGTTSDIPSKGPSVQHPYASRCTNTTTSAHKRPPVQQPSTSRAPKEEKTYS</sequence>
<feature type="region of interest" description="Disordered" evidence="1">
    <location>
        <begin position="218"/>
        <end position="242"/>
    </location>
</feature>
<evidence type="ECO:0000313" key="2">
    <source>
        <dbReference type="EMBL" id="KAH0904050.1"/>
    </source>
</evidence>